<reference evidence="2" key="1">
    <citation type="submission" date="2016-10" db="EMBL/GenBank/DDBJ databases">
        <authorList>
            <person name="Jeantristanb JTB J.-T."/>
            <person name="Ricardo R."/>
        </authorList>
    </citation>
    <scope>NUCLEOTIDE SEQUENCE [LARGE SCALE GENOMIC DNA]</scope>
</reference>
<sequence>MPTSPAEKRIYRVRFANATRGIGLRSVAESEAVRGGDETHALKWVGVGRGRYGNLVLTNDAQSDEVYAEQVAQIKKNRRFGPGAGTVRDWSQIKVD</sequence>
<dbReference type="AlphaFoldDB" id="A0A2X0MFQ4"/>
<dbReference type="Proteomes" id="UP000249723">
    <property type="component" value="Unassembled WGS sequence"/>
</dbReference>
<protein>
    <submittedName>
        <fullName evidence="1">BZ3500_MvSof-1268-A1-R1_Chr8-1g09869 protein</fullName>
    </submittedName>
</protein>
<gene>
    <name evidence="1" type="ORF">BZ3500_MVSOF-1268-A1-R1_CHR8-1G09869</name>
</gene>
<name>A0A2X0MFQ4_9BASI</name>
<proteinExistence type="predicted"/>
<dbReference type="EMBL" id="FMWP01000087">
    <property type="protein sequence ID" value="SCZ95898.1"/>
    <property type="molecule type" value="Genomic_DNA"/>
</dbReference>
<evidence type="ECO:0000313" key="1">
    <source>
        <dbReference type="EMBL" id="SCZ95898.1"/>
    </source>
</evidence>
<dbReference type="OrthoDB" id="2528057at2759"/>
<accession>A0A2X0MFQ4</accession>
<organism evidence="1 2">
    <name type="scientific">Microbotryum saponariae</name>
    <dbReference type="NCBI Taxonomy" id="289078"/>
    <lineage>
        <taxon>Eukaryota</taxon>
        <taxon>Fungi</taxon>
        <taxon>Dikarya</taxon>
        <taxon>Basidiomycota</taxon>
        <taxon>Pucciniomycotina</taxon>
        <taxon>Microbotryomycetes</taxon>
        <taxon>Microbotryales</taxon>
        <taxon>Microbotryaceae</taxon>
        <taxon>Microbotryum</taxon>
    </lineage>
</organism>
<keyword evidence="2" id="KW-1185">Reference proteome</keyword>
<evidence type="ECO:0000313" key="2">
    <source>
        <dbReference type="Proteomes" id="UP000249723"/>
    </source>
</evidence>